<name>A0ABV7LRD1_9GAMM</name>
<dbReference type="EMBL" id="JBHRUG010000029">
    <property type="protein sequence ID" value="MFC3284937.1"/>
    <property type="molecule type" value="Genomic_DNA"/>
</dbReference>
<dbReference type="InterPro" id="IPR005180">
    <property type="entry name" value="DUF302"/>
</dbReference>
<evidence type="ECO:0000313" key="3">
    <source>
        <dbReference type="Proteomes" id="UP001595579"/>
    </source>
</evidence>
<dbReference type="Pfam" id="PF03625">
    <property type="entry name" value="DUF302"/>
    <property type="match status" value="1"/>
</dbReference>
<evidence type="ECO:0000259" key="1">
    <source>
        <dbReference type="Pfam" id="PF03625"/>
    </source>
</evidence>
<evidence type="ECO:0000313" key="2">
    <source>
        <dbReference type="EMBL" id="MFC3284937.1"/>
    </source>
</evidence>
<comment type="caution">
    <text evidence="2">The sequence shown here is derived from an EMBL/GenBank/DDBJ whole genome shotgun (WGS) entry which is preliminary data.</text>
</comment>
<dbReference type="Gene3D" id="3.30.310.70">
    <property type="entry name" value="TT1751-like domain"/>
    <property type="match status" value="1"/>
</dbReference>
<sequence>MTTPSTSARRYWLGGRRAANRVVTALLLSGSLILPAVAGTEWPDEGWQVIPTQQTYHDLLDGLHESVEAEGMIVVTDAGPTEAAASRGETIPGNRVVGVFRNDFAVRAVRASVPAMIEAPIRFYVTEEEDGTATLSWKTPSHVFAPYVGEGGEELRKLAEELDAIFEAIARRTTEG</sequence>
<dbReference type="RefSeq" id="WP_386775395.1">
    <property type="nucleotide sequence ID" value="NZ_JBHRUG010000029.1"/>
</dbReference>
<dbReference type="Proteomes" id="UP001595579">
    <property type="component" value="Unassembled WGS sequence"/>
</dbReference>
<keyword evidence="3" id="KW-1185">Reference proteome</keyword>
<accession>A0ABV7LRD1</accession>
<organism evidence="2 3">
    <name type="scientific">Litchfieldella rifensis</name>
    <dbReference type="NCBI Taxonomy" id="762643"/>
    <lineage>
        <taxon>Bacteria</taxon>
        <taxon>Pseudomonadati</taxon>
        <taxon>Pseudomonadota</taxon>
        <taxon>Gammaproteobacteria</taxon>
        <taxon>Oceanospirillales</taxon>
        <taxon>Halomonadaceae</taxon>
        <taxon>Litchfieldella</taxon>
    </lineage>
</organism>
<dbReference type="SUPFAM" id="SSF103247">
    <property type="entry name" value="TT1751-like"/>
    <property type="match status" value="1"/>
</dbReference>
<dbReference type="InterPro" id="IPR035923">
    <property type="entry name" value="TT1751-like_sf"/>
</dbReference>
<proteinExistence type="predicted"/>
<reference evidence="3" key="1">
    <citation type="journal article" date="2019" name="Int. J. Syst. Evol. Microbiol.">
        <title>The Global Catalogue of Microorganisms (GCM) 10K type strain sequencing project: providing services to taxonomists for standard genome sequencing and annotation.</title>
        <authorList>
            <consortium name="The Broad Institute Genomics Platform"/>
            <consortium name="The Broad Institute Genome Sequencing Center for Infectious Disease"/>
            <person name="Wu L."/>
            <person name="Ma J."/>
        </authorList>
    </citation>
    <scope>NUCLEOTIDE SEQUENCE [LARGE SCALE GENOMIC DNA]</scope>
    <source>
        <strain evidence="3">CECT 7698</strain>
    </source>
</reference>
<feature type="domain" description="DUF302" evidence="1">
    <location>
        <begin position="82"/>
        <end position="140"/>
    </location>
</feature>
<dbReference type="CDD" id="cd14797">
    <property type="entry name" value="DUF302"/>
    <property type="match status" value="1"/>
</dbReference>
<gene>
    <name evidence="2" type="ORF">ACFOEV_15155</name>
</gene>
<protein>
    <submittedName>
        <fullName evidence="2">DUF302 domain-containing protein</fullName>
    </submittedName>
</protein>